<feature type="region of interest" description="Disordered" evidence="1">
    <location>
        <begin position="23"/>
        <end position="85"/>
    </location>
</feature>
<proteinExistence type="predicted"/>
<feature type="compositionally biased region" description="Polar residues" evidence="1">
    <location>
        <begin position="112"/>
        <end position="126"/>
    </location>
</feature>
<dbReference type="Proteomes" id="UP001642260">
    <property type="component" value="Unassembled WGS sequence"/>
</dbReference>
<evidence type="ECO:0000256" key="1">
    <source>
        <dbReference type="SAM" id="MobiDB-lite"/>
    </source>
</evidence>
<keyword evidence="3" id="KW-1185">Reference proteome</keyword>
<gene>
    <name evidence="2" type="ORF">ERUC_LOCUS19011</name>
</gene>
<feature type="region of interest" description="Disordered" evidence="1">
    <location>
        <begin position="104"/>
        <end position="126"/>
    </location>
</feature>
<evidence type="ECO:0000313" key="3">
    <source>
        <dbReference type="Proteomes" id="UP001642260"/>
    </source>
</evidence>
<evidence type="ECO:0000313" key="2">
    <source>
        <dbReference type="EMBL" id="CAH8353256.1"/>
    </source>
</evidence>
<name>A0ABC8K8U4_ERUVS</name>
<protein>
    <submittedName>
        <fullName evidence="2">Uncharacterized protein</fullName>
    </submittedName>
</protein>
<feature type="compositionally biased region" description="Polar residues" evidence="1">
    <location>
        <begin position="59"/>
        <end position="79"/>
    </location>
</feature>
<organism evidence="2 3">
    <name type="scientific">Eruca vesicaria subsp. sativa</name>
    <name type="common">Garden rocket</name>
    <name type="synonym">Eruca sativa</name>
    <dbReference type="NCBI Taxonomy" id="29727"/>
    <lineage>
        <taxon>Eukaryota</taxon>
        <taxon>Viridiplantae</taxon>
        <taxon>Streptophyta</taxon>
        <taxon>Embryophyta</taxon>
        <taxon>Tracheophyta</taxon>
        <taxon>Spermatophyta</taxon>
        <taxon>Magnoliopsida</taxon>
        <taxon>eudicotyledons</taxon>
        <taxon>Gunneridae</taxon>
        <taxon>Pentapetalae</taxon>
        <taxon>rosids</taxon>
        <taxon>malvids</taxon>
        <taxon>Brassicales</taxon>
        <taxon>Brassicaceae</taxon>
        <taxon>Brassiceae</taxon>
        <taxon>Eruca</taxon>
    </lineage>
</organism>
<reference evidence="2 3" key="1">
    <citation type="submission" date="2022-03" db="EMBL/GenBank/DDBJ databases">
        <authorList>
            <person name="Macdonald S."/>
            <person name="Ahmed S."/>
            <person name="Newling K."/>
        </authorList>
    </citation>
    <scope>NUCLEOTIDE SEQUENCE [LARGE SCALE GENOMIC DNA]</scope>
</reference>
<sequence length="145" mass="16089">MGYTTSGSTMGCTNKCSRMEHTSTAHQWDTPPYSSQWAPQWGTTSTSQQWSSKPVALQWGTTSTAQPWSSPSNDQQWSSPPMDVQYGFSLESQNKSPRIAEERVAEEAPVPTSVNSQKGVSTTQISRTRKSGRLFNIWGRQQGLI</sequence>
<dbReference type="AlphaFoldDB" id="A0ABC8K8U4"/>
<dbReference type="EMBL" id="CAKOAT010179711">
    <property type="protein sequence ID" value="CAH8353256.1"/>
    <property type="molecule type" value="Genomic_DNA"/>
</dbReference>
<feature type="compositionally biased region" description="Low complexity" evidence="1">
    <location>
        <begin position="40"/>
        <end position="52"/>
    </location>
</feature>
<accession>A0ABC8K8U4</accession>
<feature type="compositionally biased region" description="Polar residues" evidence="1">
    <location>
        <begin position="24"/>
        <end position="38"/>
    </location>
</feature>
<comment type="caution">
    <text evidence="2">The sequence shown here is derived from an EMBL/GenBank/DDBJ whole genome shotgun (WGS) entry which is preliminary data.</text>
</comment>